<gene>
    <name evidence="7" type="ORF">CDCA_CDCA03G1152</name>
</gene>
<dbReference type="PANTHER" id="PTHR11136">
    <property type="entry name" value="FOLYLPOLYGLUTAMATE SYNTHASE-RELATED"/>
    <property type="match status" value="1"/>
</dbReference>
<evidence type="ECO:0000256" key="6">
    <source>
        <dbReference type="ARBA" id="ARBA00022842"/>
    </source>
</evidence>
<proteinExistence type="inferred from homology"/>
<dbReference type="Gene3D" id="3.90.190.20">
    <property type="entry name" value="Mur ligase, C-terminal domain"/>
    <property type="match status" value="1"/>
</dbReference>
<evidence type="ECO:0008006" key="9">
    <source>
        <dbReference type="Google" id="ProtNLM"/>
    </source>
</evidence>
<dbReference type="GO" id="GO:0004326">
    <property type="term" value="F:tetrahydrofolylpolyglutamate synthase activity"/>
    <property type="evidence" value="ECO:0007669"/>
    <property type="project" value="InterPro"/>
</dbReference>
<evidence type="ECO:0000313" key="8">
    <source>
        <dbReference type="Proteomes" id="UP001301350"/>
    </source>
</evidence>
<evidence type="ECO:0000313" key="7">
    <source>
        <dbReference type="EMBL" id="KAK4535127.1"/>
    </source>
</evidence>
<keyword evidence="8" id="KW-1185">Reference proteome</keyword>
<evidence type="ECO:0000256" key="2">
    <source>
        <dbReference type="ARBA" id="ARBA00022598"/>
    </source>
</evidence>
<evidence type="ECO:0000256" key="5">
    <source>
        <dbReference type="ARBA" id="ARBA00022840"/>
    </source>
</evidence>
<dbReference type="PANTHER" id="PTHR11136:SF0">
    <property type="entry name" value="DIHYDROFOLATE SYNTHETASE-RELATED"/>
    <property type="match status" value="1"/>
</dbReference>
<evidence type="ECO:0000256" key="3">
    <source>
        <dbReference type="ARBA" id="ARBA00022723"/>
    </source>
</evidence>
<dbReference type="SUPFAM" id="SSF53623">
    <property type="entry name" value="MurD-like peptide ligases, catalytic domain"/>
    <property type="match status" value="1"/>
</dbReference>
<dbReference type="GO" id="GO:0046872">
    <property type="term" value="F:metal ion binding"/>
    <property type="evidence" value="ECO:0007669"/>
    <property type="project" value="UniProtKB-KW"/>
</dbReference>
<comment type="similarity">
    <text evidence="1">Belongs to the folylpolyglutamate synthase family.</text>
</comment>
<dbReference type="GO" id="GO:0005737">
    <property type="term" value="C:cytoplasm"/>
    <property type="evidence" value="ECO:0007669"/>
    <property type="project" value="TreeGrafter"/>
</dbReference>
<keyword evidence="5" id="KW-0067">ATP-binding</keyword>
<keyword evidence="4" id="KW-0547">Nucleotide-binding</keyword>
<keyword evidence="6" id="KW-0460">Magnesium</keyword>
<dbReference type="NCBIfam" id="TIGR01499">
    <property type="entry name" value="folC"/>
    <property type="match status" value="1"/>
</dbReference>
<protein>
    <recommendedName>
        <fullName evidence="9">Folylpolyglutamate synthase</fullName>
    </recommendedName>
</protein>
<dbReference type="SUPFAM" id="SSF53244">
    <property type="entry name" value="MurD-like peptide ligases, peptide-binding domain"/>
    <property type="match status" value="1"/>
</dbReference>
<keyword evidence="2" id="KW-0436">Ligase</keyword>
<organism evidence="7 8">
    <name type="scientific">Cyanidium caldarium</name>
    <name type="common">Red alga</name>
    <dbReference type="NCBI Taxonomy" id="2771"/>
    <lineage>
        <taxon>Eukaryota</taxon>
        <taxon>Rhodophyta</taxon>
        <taxon>Bangiophyceae</taxon>
        <taxon>Cyanidiales</taxon>
        <taxon>Cyanidiaceae</taxon>
        <taxon>Cyanidium</taxon>
    </lineage>
</organism>
<evidence type="ECO:0000256" key="1">
    <source>
        <dbReference type="ARBA" id="ARBA00008276"/>
    </source>
</evidence>
<reference evidence="7 8" key="1">
    <citation type="submission" date="2022-07" db="EMBL/GenBank/DDBJ databases">
        <title>Genome-wide signatures of adaptation to extreme environments.</title>
        <authorList>
            <person name="Cho C.H."/>
            <person name="Yoon H.S."/>
        </authorList>
    </citation>
    <scope>NUCLEOTIDE SEQUENCE [LARGE SCALE GENOMIC DNA]</scope>
    <source>
        <strain evidence="7 8">DBV 063 E5</strain>
    </source>
</reference>
<accession>A0AAV9IS51</accession>
<dbReference type="EMBL" id="JANCYW010000003">
    <property type="protein sequence ID" value="KAK4535127.1"/>
    <property type="molecule type" value="Genomic_DNA"/>
</dbReference>
<name>A0AAV9IS51_CYACA</name>
<dbReference type="InterPro" id="IPR018109">
    <property type="entry name" value="Folylpolyglutamate_synth_CS"/>
</dbReference>
<dbReference type="Proteomes" id="UP001301350">
    <property type="component" value="Unassembled WGS sequence"/>
</dbReference>
<keyword evidence="3" id="KW-0479">Metal-binding</keyword>
<dbReference type="PROSITE" id="PS01012">
    <property type="entry name" value="FOLYLPOLYGLU_SYNT_2"/>
    <property type="match status" value="1"/>
</dbReference>
<dbReference type="InterPro" id="IPR036615">
    <property type="entry name" value="Mur_ligase_C_dom_sf"/>
</dbReference>
<dbReference type="GO" id="GO:0005524">
    <property type="term" value="F:ATP binding"/>
    <property type="evidence" value="ECO:0007669"/>
    <property type="project" value="UniProtKB-KW"/>
</dbReference>
<dbReference type="Gene3D" id="3.40.1190.10">
    <property type="entry name" value="Mur-like, catalytic domain"/>
    <property type="match status" value="1"/>
</dbReference>
<evidence type="ECO:0000256" key="4">
    <source>
        <dbReference type="ARBA" id="ARBA00022741"/>
    </source>
</evidence>
<comment type="caution">
    <text evidence="7">The sequence shown here is derived from an EMBL/GenBank/DDBJ whole genome shotgun (WGS) entry which is preliminary data.</text>
</comment>
<dbReference type="AlphaFoldDB" id="A0AAV9IS51"/>
<dbReference type="InterPro" id="IPR001645">
    <property type="entry name" value="Folylpolyglutamate_synth"/>
</dbReference>
<dbReference type="InterPro" id="IPR036565">
    <property type="entry name" value="Mur-like_cat_sf"/>
</dbReference>
<sequence length="489" mass="52851">MSHRVAVFARSGAGAPVYRPALQRALTRLDALVNWERQRRATGGVLLRDMRVDASPARQLLQALGEPQRTFRPVHIAGSKGKGTVAALLTACLHHELGLSVGTYTSPHVERVNERVRLNGVPLDDDALAHALHDALDAAEPLLKQSEPLVSPCQPTWFDVMTAAGFLAIHRAGCTYGVVECGMGGAKDSTNVLGASVCVLTSVTMEHREILGPTLADIAREKAGIAWCNGSVLVCGVHQPELRRVIEEAVLDGPGSRGRQVRYAEGTSVLQRNRETVRLVLDALQEQTPEEALWRRRREPVDWERLEPHVRCMLPGRMEWFRVPLPSSPPSSSLRVLVDGAHVAETVHGLAPHSVAVLAMGYDKNVEAFAQALLRYRPVHLVCTAVGPDPSYLPAAELSARVRASWARDGDDDEARDAGRVPTVETIADPEHALQRALQRAAAAGSSVTCIGSLHLAGRIRRCLREQYGAELLPEKSTGEPAPAGTAAA</sequence>
<dbReference type="GO" id="GO:0008841">
    <property type="term" value="F:dihydrofolate synthase activity"/>
    <property type="evidence" value="ECO:0007669"/>
    <property type="project" value="TreeGrafter"/>
</dbReference>